<dbReference type="AlphaFoldDB" id="A0A397GYU4"/>
<sequence>MTNFDATTIHNKILKKLTHGCFGNPSHVVILKVGRMPSNNEGMWHTNKNMLSAIITIFSSYGIFDLCTAIGVKFLDKFEKVIDYRATIRTIELLLAHKTGIRIGNFEIQKYILATFASLLPSAGKSNYAQSKNIEKLQYVLSFKVSEEKRSHFLAFDEALETFSVKFVKQNITGNVIDSENLKRQIKAAQTEYERIKILLNKYLNNIPTSNYDYTCTQNYFGIPKLQFWGKKSK</sequence>
<evidence type="ECO:0000256" key="2">
    <source>
        <dbReference type="SAM" id="Phobius"/>
    </source>
</evidence>
<accession>A0A397GYU4</accession>
<protein>
    <submittedName>
        <fullName evidence="3">Uncharacterized protein</fullName>
    </submittedName>
</protein>
<organism evidence="3 4">
    <name type="scientific">Diversispora epigaea</name>
    <dbReference type="NCBI Taxonomy" id="1348612"/>
    <lineage>
        <taxon>Eukaryota</taxon>
        <taxon>Fungi</taxon>
        <taxon>Fungi incertae sedis</taxon>
        <taxon>Mucoromycota</taxon>
        <taxon>Glomeromycotina</taxon>
        <taxon>Glomeromycetes</taxon>
        <taxon>Diversisporales</taxon>
        <taxon>Diversisporaceae</taxon>
        <taxon>Diversispora</taxon>
    </lineage>
</organism>
<name>A0A397GYU4_9GLOM</name>
<keyword evidence="4" id="KW-1185">Reference proteome</keyword>
<evidence type="ECO:0000256" key="1">
    <source>
        <dbReference type="SAM" id="Coils"/>
    </source>
</evidence>
<dbReference type="STRING" id="1348612.A0A397GYU4"/>
<evidence type="ECO:0000313" key="4">
    <source>
        <dbReference type="Proteomes" id="UP000266861"/>
    </source>
</evidence>
<dbReference type="Proteomes" id="UP000266861">
    <property type="component" value="Unassembled WGS sequence"/>
</dbReference>
<gene>
    <name evidence="3" type="ORF">Glove_425g14</name>
</gene>
<dbReference type="EMBL" id="PQFF01000376">
    <property type="protein sequence ID" value="RHZ54644.1"/>
    <property type="molecule type" value="Genomic_DNA"/>
</dbReference>
<feature type="transmembrane region" description="Helical" evidence="2">
    <location>
        <begin position="50"/>
        <end position="75"/>
    </location>
</feature>
<evidence type="ECO:0000313" key="3">
    <source>
        <dbReference type="EMBL" id="RHZ54644.1"/>
    </source>
</evidence>
<feature type="coiled-coil region" evidence="1">
    <location>
        <begin position="179"/>
        <end position="206"/>
    </location>
</feature>
<keyword evidence="2" id="KW-0812">Transmembrane</keyword>
<keyword evidence="1" id="KW-0175">Coiled coil</keyword>
<reference evidence="3 4" key="1">
    <citation type="submission" date="2018-08" db="EMBL/GenBank/DDBJ databases">
        <title>Genome and evolution of the arbuscular mycorrhizal fungus Diversispora epigaea (formerly Glomus versiforme) and its bacterial endosymbionts.</title>
        <authorList>
            <person name="Sun X."/>
            <person name="Fei Z."/>
            <person name="Harrison M."/>
        </authorList>
    </citation>
    <scope>NUCLEOTIDE SEQUENCE [LARGE SCALE GENOMIC DNA]</scope>
    <source>
        <strain evidence="3 4">IT104</strain>
    </source>
</reference>
<keyword evidence="2" id="KW-0472">Membrane</keyword>
<keyword evidence="2" id="KW-1133">Transmembrane helix</keyword>
<comment type="caution">
    <text evidence="3">The sequence shown here is derived from an EMBL/GenBank/DDBJ whole genome shotgun (WGS) entry which is preliminary data.</text>
</comment>
<proteinExistence type="predicted"/>